<accession>A0A1A6GF48</accession>
<dbReference type="EMBL" id="LZPO01097184">
    <property type="protein sequence ID" value="OBS64484.1"/>
    <property type="molecule type" value="Genomic_DNA"/>
</dbReference>
<dbReference type="AlphaFoldDB" id="A0A1A6GF48"/>
<evidence type="ECO:0000313" key="2">
    <source>
        <dbReference type="Proteomes" id="UP000092124"/>
    </source>
</evidence>
<gene>
    <name evidence="1" type="ORF">A6R68_06981</name>
</gene>
<name>A0A1A6GF48_NEOLE</name>
<comment type="caution">
    <text evidence="1">The sequence shown here is derived from an EMBL/GenBank/DDBJ whole genome shotgun (WGS) entry which is preliminary data.</text>
</comment>
<dbReference type="Proteomes" id="UP000092124">
    <property type="component" value="Unassembled WGS sequence"/>
</dbReference>
<protein>
    <submittedName>
        <fullName evidence="1">Uncharacterized protein</fullName>
    </submittedName>
</protein>
<feature type="non-terminal residue" evidence="1">
    <location>
        <position position="97"/>
    </location>
</feature>
<reference evidence="1 2" key="1">
    <citation type="submission" date="2016-06" db="EMBL/GenBank/DDBJ databases">
        <title>The Draft Genome Sequence and Annotation of the Desert Woodrat Neotoma lepida.</title>
        <authorList>
            <person name="Campbell M."/>
            <person name="Oakeson K.F."/>
            <person name="Yandell M."/>
            <person name="Halpert J.R."/>
            <person name="Dearing D."/>
        </authorList>
    </citation>
    <scope>NUCLEOTIDE SEQUENCE [LARGE SCALE GENOMIC DNA]</scope>
    <source>
        <strain evidence="1">417</strain>
        <tissue evidence="1">Liver</tissue>
    </source>
</reference>
<organism evidence="1 2">
    <name type="scientific">Neotoma lepida</name>
    <name type="common">Desert woodrat</name>
    <dbReference type="NCBI Taxonomy" id="56216"/>
    <lineage>
        <taxon>Eukaryota</taxon>
        <taxon>Metazoa</taxon>
        <taxon>Chordata</taxon>
        <taxon>Craniata</taxon>
        <taxon>Vertebrata</taxon>
        <taxon>Euteleostomi</taxon>
        <taxon>Mammalia</taxon>
        <taxon>Eutheria</taxon>
        <taxon>Euarchontoglires</taxon>
        <taxon>Glires</taxon>
        <taxon>Rodentia</taxon>
        <taxon>Myomorpha</taxon>
        <taxon>Muroidea</taxon>
        <taxon>Cricetidae</taxon>
        <taxon>Neotominae</taxon>
        <taxon>Neotoma</taxon>
    </lineage>
</organism>
<evidence type="ECO:0000313" key="1">
    <source>
        <dbReference type="EMBL" id="OBS64484.1"/>
    </source>
</evidence>
<sequence>MWDGHHCMKPVVMAMGFLQNNRKCSANLRKFLRLKNCAEFDSTVTHVIVAAAEAQIVYHAHPDSDQCFCMKSIIYEDLLSRKGLAGQILDGSFMWLI</sequence>
<keyword evidence="2" id="KW-1185">Reference proteome</keyword>
<proteinExistence type="predicted"/>